<dbReference type="PANTHER" id="PTHR30572">
    <property type="entry name" value="MEMBRANE COMPONENT OF TRANSPORTER-RELATED"/>
    <property type="match status" value="1"/>
</dbReference>
<keyword evidence="3 6" id="KW-0812">Transmembrane</keyword>
<dbReference type="Pfam" id="PF02687">
    <property type="entry name" value="FtsX"/>
    <property type="match status" value="2"/>
</dbReference>
<gene>
    <name evidence="9" type="ORF">RT717_10205</name>
</gene>
<keyword evidence="4 6" id="KW-1133">Transmembrane helix</keyword>
<reference evidence="9 10" key="1">
    <citation type="journal article" date="2023" name="Microbiol. Resour. Announc.">
        <title>Complete Genome Sequence of Imperialibacter roseus strain P4T.</title>
        <authorList>
            <person name="Tizabi D.R."/>
            <person name="Bachvaroff T."/>
            <person name="Hill R.T."/>
        </authorList>
    </citation>
    <scope>NUCLEOTIDE SEQUENCE [LARGE SCALE GENOMIC DNA]</scope>
    <source>
        <strain evidence="9 10">P4T</strain>
    </source>
</reference>
<evidence type="ECO:0000256" key="2">
    <source>
        <dbReference type="ARBA" id="ARBA00022475"/>
    </source>
</evidence>
<dbReference type="PANTHER" id="PTHR30572:SF18">
    <property type="entry name" value="ABC-TYPE MACROLIDE FAMILY EXPORT SYSTEM PERMEASE COMPONENT 2"/>
    <property type="match status" value="1"/>
</dbReference>
<feature type="transmembrane region" description="Helical" evidence="6">
    <location>
        <begin position="100"/>
        <end position="121"/>
    </location>
</feature>
<evidence type="ECO:0000256" key="4">
    <source>
        <dbReference type="ARBA" id="ARBA00022989"/>
    </source>
</evidence>
<keyword evidence="10" id="KW-1185">Reference proteome</keyword>
<dbReference type="Pfam" id="PF12704">
    <property type="entry name" value="MacB_PCD"/>
    <property type="match status" value="2"/>
</dbReference>
<name>A0ABZ0IZ93_9BACT</name>
<feature type="transmembrane region" description="Helical" evidence="6">
    <location>
        <begin position="834"/>
        <end position="861"/>
    </location>
</feature>
<feature type="domain" description="ABC3 transporter permease C-terminal" evidence="7">
    <location>
        <begin position="390"/>
        <end position="505"/>
    </location>
</feature>
<evidence type="ECO:0000256" key="3">
    <source>
        <dbReference type="ARBA" id="ARBA00022692"/>
    </source>
</evidence>
<accession>A0ABZ0IZ93</accession>
<feature type="domain" description="ABC3 transporter permease C-terminal" evidence="7">
    <location>
        <begin position="793"/>
        <end position="906"/>
    </location>
</feature>
<comment type="subcellular location">
    <subcellularLocation>
        <location evidence="1">Cell membrane</location>
        <topology evidence="1">Multi-pass membrane protein</topology>
    </subcellularLocation>
</comment>
<evidence type="ECO:0000259" key="7">
    <source>
        <dbReference type="Pfam" id="PF02687"/>
    </source>
</evidence>
<feature type="transmembrane region" description="Helical" evidence="6">
    <location>
        <begin position="52"/>
        <end position="71"/>
    </location>
</feature>
<dbReference type="InterPro" id="IPR050250">
    <property type="entry name" value="Macrolide_Exporter_MacB"/>
</dbReference>
<feature type="domain" description="MacB-like periplasmic core" evidence="8">
    <location>
        <begin position="99"/>
        <end position="327"/>
    </location>
</feature>
<dbReference type="InterPro" id="IPR003838">
    <property type="entry name" value="ABC3_permease_C"/>
</dbReference>
<feature type="transmembrane region" description="Helical" evidence="6">
    <location>
        <begin position="523"/>
        <end position="546"/>
    </location>
</feature>
<dbReference type="EMBL" id="CP136051">
    <property type="protein sequence ID" value="WOK09006.1"/>
    <property type="molecule type" value="Genomic_DNA"/>
</dbReference>
<dbReference type="RefSeq" id="WP_317491633.1">
    <property type="nucleotide sequence ID" value="NZ_CP136051.1"/>
</dbReference>
<keyword evidence="5 6" id="KW-0472">Membrane</keyword>
<evidence type="ECO:0000256" key="6">
    <source>
        <dbReference type="SAM" id="Phobius"/>
    </source>
</evidence>
<evidence type="ECO:0000313" key="9">
    <source>
        <dbReference type="EMBL" id="WOK09006.1"/>
    </source>
</evidence>
<feature type="transmembrane region" description="Helical" evidence="6">
    <location>
        <begin position="383"/>
        <end position="408"/>
    </location>
</feature>
<dbReference type="Proteomes" id="UP001302349">
    <property type="component" value="Chromosome"/>
</dbReference>
<feature type="transmembrane region" description="Helical" evidence="6">
    <location>
        <begin position="477"/>
        <end position="502"/>
    </location>
</feature>
<protein>
    <submittedName>
        <fullName evidence="9">ABC transporter permease</fullName>
    </submittedName>
</protein>
<evidence type="ECO:0000256" key="1">
    <source>
        <dbReference type="ARBA" id="ARBA00004651"/>
    </source>
</evidence>
<keyword evidence="2" id="KW-1003">Cell membrane</keyword>
<sequence>MKSNHKPSLPPGLANWLASKFIDESYLEEFFGDLQEMYEERLKTKGKLYAGFMHWVDVFHLLFGFASTGLFKTQNSNTMMIRNMFKIAWRNAVRQKQFTILNMLGLTIGVAACLLIGLYVYNENSYDTFFANGDRIYRINQPDIWGDWKQKSSATGPNVAIALREDAPEFEEVTRILDRGAQTVRIPQDGKIAEPFNETEYYIAEENFFKVFSFEFVEGDPATALLDTDAAVITLETARRYFGHADPMGKLIQVKEWNGEWSTFIVRGVLADIPERSHLQFNVLISLNSMREPLKDLDWKWIWTGFSTYGLVTEGTDIAALTDKLQAIPPKWAAATAERIFNQTYEEFTRGNPWTLYLQPLREIYASGDPEAHRFGPTGIPQFVQLFAAIGMLVLLLSSINFMNLATARSAGRAKEVGIRKVLGSGRRALMAQFVFESLLFVAASTLLALLLVGLSLDGFNSLADKKLDLVSELGNPIFIGTLLSFVLLLGLLAGSYPAFYLSSFKPVEVLKGRVRAGFRGKGIRNGLVVFQFTISIALIICTFFVQKQLAYTSQVDLGYSSNNILQLHNLAQLGKKEEILITRLQANPAFTHLGESYGVPPYIRSGDRYKARETAQGTDNPVVELSNLRTEGSYLDLLGVQFVEGRNFEPDRVNDKYGVILNEKAAKTLGWTNESAVGKYVIVASDNEPEFEVLGVLKDFNINSVKQKIDPLIILHKDNDKIWDYQMGRLYVSMRINPEVVNTSGTLQKLIEEVEGELAAVDASVPFEYSFMDQEFENTFKSEQRVGAILNLFTAMALAIACLGLFGLAAFSAEQRTKELGIRKVLGAKAAELALLFSSEFTRLIFISIVLASPVAWYLVDAWLNDFAYRTTIDVWVFVVAAGSALAIALGTITYQSLSVTRRNPVDVLKDE</sequence>
<organism evidence="9 10">
    <name type="scientific">Imperialibacter roseus</name>
    <dbReference type="NCBI Taxonomy" id="1324217"/>
    <lineage>
        <taxon>Bacteria</taxon>
        <taxon>Pseudomonadati</taxon>
        <taxon>Bacteroidota</taxon>
        <taxon>Cytophagia</taxon>
        <taxon>Cytophagales</taxon>
        <taxon>Flammeovirgaceae</taxon>
        <taxon>Imperialibacter</taxon>
    </lineage>
</organism>
<feature type="domain" description="MacB-like periplasmic core" evidence="8">
    <location>
        <begin position="621"/>
        <end position="724"/>
    </location>
</feature>
<proteinExistence type="predicted"/>
<feature type="transmembrane region" description="Helical" evidence="6">
    <location>
        <begin position="429"/>
        <end position="457"/>
    </location>
</feature>
<dbReference type="InterPro" id="IPR025857">
    <property type="entry name" value="MacB_PCD"/>
</dbReference>
<evidence type="ECO:0000256" key="5">
    <source>
        <dbReference type="ARBA" id="ARBA00023136"/>
    </source>
</evidence>
<evidence type="ECO:0000259" key="8">
    <source>
        <dbReference type="Pfam" id="PF12704"/>
    </source>
</evidence>
<evidence type="ECO:0000313" key="10">
    <source>
        <dbReference type="Proteomes" id="UP001302349"/>
    </source>
</evidence>
<feature type="transmembrane region" description="Helical" evidence="6">
    <location>
        <begin position="876"/>
        <end position="896"/>
    </location>
</feature>
<feature type="transmembrane region" description="Helical" evidence="6">
    <location>
        <begin position="789"/>
        <end position="813"/>
    </location>
</feature>